<proteinExistence type="predicted"/>
<reference evidence="1 2" key="1">
    <citation type="submission" date="2020-01" db="EMBL/GenBank/DDBJ databases">
        <title>Genome sequence of Arachis hypogaea, cultivar Shitouqi.</title>
        <authorList>
            <person name="Zhuang W."/>
            <person name="Chen H."/>
            <person name="Varshney R."/>
            <person name="Wang D."/>
            <person name="Ming R."/>
        </authorList>
    </citation>
    <scope>NUCLEOTIDE SEQUENCE [LARGE SCALE GENOMIC DNA]</scope>
    <source>
        <tissue evidence="1">Young leaf</tissue>
    </source>
</reference>
<accession>A0A6B9VBQ7</accession>
<name>A0A6B9VBQ7_ARAHY</name>
<evidence type="ECO:0000313" key="1">
    <source>
        <dbReference type="EMBL" id="QHN77638.1"/>
    </source>
</evidence>
<protein>
    <submittedName>
        <fullName evidence="1">Uncharacterized protein</fullName>
    </submittedName>
</protein>
<evidence type="ECO:0000313" key="2">
    <source>
        <dbReference type="Proteomes" id="UP000464620"/>
    </source>
</evidence>
<sequence length="85" mass="9655">MLHRRLPSANQLEEVSILPEIDIPSGFPQTPIRVFFMVLKASSLLVITFPTRFKQSALNSCCAVFCKEIVFPSMDSRPKFSIRPE</sequence>
<organism evidence="1 2">
    <name type="scientific">Arachis hypogaea</name>
    <name type="common">Peanut</name>
    <dbReference type="NCBI Taxonomy" id="3818"/>
    <lineage>
        <taxon>Eukaryota</taxon>
        <taxon>Viridiplantae</taxon>
        <taxon>Streptophyta</taxon>
        <taxon>Embryophyta</taxon>
        <taxon>Tracheophyta</taxon>
        <taxon>Spermatophyta</taxon>
        <taxon>Magnoliopsida</taxon>
        <taxon>eudicotyledons</taxon>
        <taxon>Gunneridae</taxon>
        <taxon>Pentapetalae</taxon>
        <taxon>rosids</taxon>
        <taxon>fabids</taxon>
        <taxon>Fabales</taxon>
        <taxon>Fabaceae</taxon>
        <taxon>Papilionoideae</taxon>
        <taxon>50 kb inversion clade</taxon>
        <taxon>dalbergioids sensu lato</taxon>
        <taxon>Dalbergieae</taxon>
        <taxon>Pterocarpus clade</taxon>
        <taxon>Arachis</taxon>
    </lineage>
</organism>
<dbReference type="EMBL" id="CP031001">
    <property type="protein sequence ID" value="QHN77638.1"/>
    <property type="molecule type" value="Genomic_DNA"/>
</dbReference>
<gene>
    <name evidence="1" type="ORF">DS421_19g654440</name>
</gene>
<dbReference type="AlphaFoldDB" id="A0A6B9VBQ7"/>
<dbReference type="Proteomes" id="UP000464620">
    <property type="component" value="Chromosome B09"/>
</dbReference>